<evidence type="ECO:0000313" key="2">
    <source>
        <dbReference type="Proteomes" id="UP000828048"/>
    </source>
</evidence>
<reference evidence="1 2" key="1">
    <citation type="journal article" date="2021" name="Hortic Res">
        <title>High-quality reference genome and annotation aids understanding of berry development for evergreen blueberry (Vaccinium darrowii).</title>
        <authorList>
            <person name="Yu J."/>
            <person name="Hulse-Kemp A.M."/>
            <person name="Babiker E."/>
            <person name="Staton M."/>
        </authorList>
    </citation>
    <scope>NUCLEOTIDE SEQUENCE [LARGE SCALE GENOMIC DNA]</scope>
    <source>
        <strain evidence="2">cv. NJ 8807/NJ 8810</strain>
        <tissue evidence="1">Young leaf</tissue>
    </source>
</reference>
<evidence type="ECO:0000313" key="1">
    <source>
        <dbReference type="EMBL" id="KAH7856507.1"/>
    </source>
</evidence>
<name>A0ACB7YTI0_9ERIC</name>
<dbReference type="EMBL" id="CM037153">
    <property type="protein sequence ID" value="KAH7856507.1"/>
    <property type="molecule type" value="Genomic_DNA"/>
</dbReference>
<accession>A0ACB7YTI0</accession>
<sequence length="818" mass="94107">MGEPLLDIDLNQLPNDEERVIEFEQNASELEEYPKEIGGSIHFHEYIEVNEFGKEKDDIGEIEFDPFIGQCFLSEEEAFIYYKKYASKNGFSIRKGRSEKRNGEVKRYDFCCQCEGKAPLKLFDPSKEQRNRKSVRCGRKARMRVTLRKSFDIFPKEWQITEYVKEHNHELLTPLEVRFLPANRMIVKEDEDRILLLKEGGLSVRQIMRVMELEKNVNHGYLPFFEKDVRNLFTRIAKKQETNDAEDLLQHYKPEEFEHQWPQVVAKYNLHSNKHVIGLYEIKHFWVPAYLRSYFFGGMTTTGRSESINAYVKRFISSHTNLEKFARQVDLSIENIQQRELHDTMLQKYRGSTLRTMSPLEEQACRVLTSYSFQKFQEQFNRANLYSLLHEHVCEFGVKHHESTTCKTRIVFWDGETTSCSCKHFEFWGILCRHILSVFLHKDCYKIPSFYLPSRWCREVSQSEEGSPRLDREILVDKSISDVHCPPISITKGRPKTKRLKGGKEAGKVTKRCGWCKKVGHNVTTCSEKENIADANESQKKKKKITSSDIGLNPWFVKEVGEVLLALALGSAFSSKQCPKLLIFVSELRLHSRKTQTQDPSLSERKVDMDVAVKILSLGLNPKIIMVNQNAYVLIPRLSSNRETFPLQIRYSAEGFHKRVHPKNRLGVCAVEADAKTSVEDIEGSSSPSQDFSVTASGTGKDNELRLSVEVSGAKTEAIFDDVFSKMVAAAQPIPGFRREKGGKTPNVPRDVLLQILGPSKVYKQVIKKVINSIIADYVEKEGLAVSKDLRVEQSFEDLEAEFEPGDEFSFDAVVQLR</sequence>
<protein>
    <submittedName>
        <fullName evidence="1">Uncharacterized protein</fullName>
    </submittedName>
</protein>
<organism evidence="1 2">
    <name type="scientific">Vaccinium darrowii</name>
    <dbReference type="NCBI Taxonomy" id="229202"/>
    <lineage>
        <taxon>Eukaryota</taxon>
        <taxon>Viridiplantae</taxon>
        <taxon>Streptophyta</taxon>
        <taxon>Embryophyta</taxon>
        <taxon>Tracheophyta</taxon>
        <taxon>Spermatophyta</taxon>
        <taxon>Magnoliopsida</taxon>
        <taxon>eudicotyledons</taxon>
        <taxon>Gunneridae</taxon>
        <taxon>Pentapetalae</taxon>
        <taxon>asterids</taxon>
        <taxon>Ericales</taxon>
        <taxon>Ericaceae</taxon>
        <taxon>Vaccinioideae</taxon>
        <taxon>Vaccinieae</taxon>
        <taxon>Vaccinium</taxon>
    </lineage>
</organism>
<dbReference type="Proteomes" id="UP000828048">
    <property type="component" value="Chromosome 3"/>
</dbReference>
<proteinExistence type="predicted"/>
<keyword evidence="2" id="KW-1185">Reference proteome</keyword>
<gene>
    <name evidence="1" type="ORF">Vadar_002246</name>
</gene>
<comment type="caution">
    <text evidence="1">The sequence shown here is derived from an EMBL/GenBank/DDBJ whole genome shotgun (WGS) entry which is preliminary data.</text>
</comment>